<proteinExistence type="predicted"/>
<dbReference type="GO" id="GO:0008757">
    <property type="term" value="F:S-adenosylmethionine-dependent methyltransferase activity"/>
    <property type="evidence" value="ECO:0007669"/>
    <property type="project" value="UniProtKB-ARBA"/>
</dbReference>
<evidence type="ECO:0000313" key="1">
    <source>
        <dbReference type="EMBL" id="ETW79325.1"/>
    </source>
</evidence>
<dbReference type="Pfam" id="PF10294">
    <property type="entry name" value="Methyltransf_16"/>
    <property type="match status" value="1"/>
</dbReference>
<dbReference type="eggNOG" id="KOG2793">
    <property type="taxonomic scope" value="Eukaryota"/>
</dbReference>
<dbReference type="KEGG" id="hir:HETIRDRAFT_387660"/>
<dbReference type="EMBL" id="KI925461">
    <property type="protein sequence ID" value="ETW79325.1"/>
    <property type="molecule type" value="Genomic_DNA"/>
</dbReference>
<dbReference type="RefSeq" id="XP_009549568.1">
    <property type="nucleotide sequence ID" value="XM_009551273.1"/>
</dbReference>
<dbReference type="STRING" id="747525.W4K1W2"/>
<evidence type="ECO:0008006" key="3">
    <source>
        <dbReference type="Google" id="ProtNLM"/>
    </source>
</evidence>
<name>W4K1W2_HETIT</name>
<gene>
    <name evidence="1" type="ORF">HETIRDRAFT_387660</name>
</gene>
<dbReference type="OrthoDB" id="413520at2759"/>
<dbReference type="GO" id="GO:0005737">
    <property type="term" value="C:cytoplasm"/>
    <property type="evidence" value="ECO:0007669"/>
    <property type="project" value="TreeGrafter"/>
</dbReference>
<accession>W4K1W2</accession>
<dbReference type="InParanoid" id="W4K1W2"/>
<evidence type="ECO:0000313" key="2">
    <source>
        <dbReference type="Proteomes" id="UP000030671"/>
    </source>
</evidence>
<dbReference type="HOGENOM" id="CLU_052836_0_0_1"/>
<dbReference type="PANTHER" id="PTHR14614">
    <property type="entry name" value="HEPATOCELLULAR CARCINOMA-ASSOCIATED ANTIGEN"/>
    <property type="match status" value="1"/>
</dbReference>
<dbReference type="Gene3D" id="3.40.50.150">
    <property type="entry name" value="Vaccinia Virus protein VP39"/>
    <property type="match status" value="1"/>
</dbReference>
<sequence length="408" mass="44521">MYYYLSFLRPPPLQSSLSAPITITPQVSNDLRTEPLLDPLDIFYFWTLPPPASPTPLSTPVKLTTWRSANAYKELSIPPPPCVRDGMRFCLVLTTSPAMQPSPSEIDLRTHCTRISAPFPVSSLPIAFSLRMPKGKIPKQESIIRAFRFSDAEGSLVRVREQTSFDLDKKLWDSGIGLSAWLTELHASSTHPKNPKTHPLVNKAMTILFKKENCEIIELGAGTGVVSLTMAALRSADASLSEYPARILTTDLPSSMEVMEHNITQNDSLFTARVPVALVLDWDGGLPPQVLDVGSRGGFDMIVMADVTYNTSSFPALVNTLSALLALSPKSTTSDASESTADESEITKTAQNANAEAPLILLAYKQRDSAERELWELLREKTGVQLVQINALPGAGGEAVEIWVGQAT</sequence>
<dbReference type="GeneID" id="20672324"/>
<dbReference type="InterPro" id="IPR019410">
    <property type="entry name" value="Methyltransf_16"/>
</dbReference>
<dbReference type="GO" id="GO:0005634">
    <property type="term" value="C:nucleus"/>
    <property type="evidence" value="ECO:0007669"/>
    <property type="project" value="TreeGrafter"/>
</dbReference>
<dbReference type="InterPro" id="IPR029063">
    <property type="entry name" value="SAM-dependent_MTases_sf"/>
</dbReference>
<dbReference type="PANTHER" id="PTHR14614:SF162">
    <property type="entry name" value="EXPRESSED PROTEIN"/>
    <property type="match status" value="1"/>
</dbReference>
<organism evidence="1 2">
    <name type="scientific">Heterobasidion irregulare (strain TC 32-1)</name>
    <dbReference type="NCBI Taxonomy" id="747525"/>
    <lineage>
        <taxon>Eukaryota</taxon>
        <taxon>Fungi</taxon>
        <taxon>Dikarya</taxon>
        <taxon>Basidiomycota</taxon>
        <taxon>Agaricomycotina</taxon>
        <taxon>Agaricomycetes</taxon>
        <taxon>Russulales</taxon>
        <taxon>Bondarzewiaceae</taxon>
        <taxon>Heterobasidion</taxon>
        <taxon>Heterobasidion annosum species complex</taxon>
    </lineage>
</organism>
<dbReference type="AlphaFoldDB" id="W4K1W2"/>
<keyword evidence="2" id="KW-1185">Reference proteome</keyword>
<dbReference type="Proteomes" id="UP000030671">
    <property type="component" value="Unassembled WGS sequence"/>
</dbReference>
<dbReference type="SUPFAM" id="SSF53335">
    <property type="entry name" value="S-adenosyl-L-methionine-dependent methyltransferases"/>
    <property type="match status" value="1"/>
</dbReference>
<protein>
    <recommendedName>
        <fullName evidence="3">Methyltransferase-domain-containing protein</fullName>
    </recommendedName>
</protein>
<reference evidence="1 2" key="1">
    <citation type="journal article" date="2012" name="New Phytol.">
        <title>Insight into trade-off between wood decay and parasitism from the genome of a fungal forest pathogen.</title>
        <authorList>
            <person name="Olson A."/>
            <person name="Aerts A."/>
            <person name="Asiegbu F."/>
            <person name="Belbahri L."/>
            <person name="Bouzid O."/>
            <person name="Broberg A."/>
            <person name="Canback B."/>
            <person name="Coutinho P.M."/>
            <person name="Cullen D."/>
            <person name="Dalman K."/>
            <person name="Deflorio G."/>
            <person name="van Diepen L.T."/>
            <person name="Dunand C."/>
            <person name="Duplessis S."/>
            <person name="Durling M."/>
            <person name="Gonthier P."/>
            <person name="Grimwood J."/>
            <person name="Fossdal C.G."/>
            <person name="Hansson D."/>
            <person name="Henrissat B."/>
            <person name="Hietala A."/>
            <person name="Himmelstrand K."/>
            <person name="Hoffmeister D."/>
            <person name="Hogberg N."/>
            <person name="James T.Y."/>
            <person name="Karlsson M."/>
            <person name="Kohler A."/>
            <person name="Kues U."/>
            <person name="Lee Y.H."/>
            <person name="Lin Y.C."/>
            <person name="Lind M."/>
            <person name="Lindquist E."/>
            <person name="Lombard V."/>
            <person name="Lucas S."/>
            <person name="Lunden K."/>
            <person name="Morin E."/>
            <person name="Murat C."/>
            <person name="Park J."/>
            <person name="Raffaello T."/>
            <person name="Rouze P."/>
            <person name="Salamov A."/>
            <person name="Schmutz J."/>
            <person name="Solheim H."/>
            <person name="Stahlberg J."/>
            <person name="Velez H."/>
            <person name="de Vries R.P."/>
            <person name="Wiebenga A."/>
            <person name="Woodward S."/>
            <person name="Yakovlev I."/>
            <person name="Garbelotto M."/>
            <person name="Martin F."/>
            <person name="Grigoriev I.V."/>
            <person name="Stenlid J."/>
        </authorList>
    </citation>
    <scope>NUCLEOTIDE SEQUENCE [LARGE SCALE GENOMIC DNA]</scope>
    <source>
        <strain evidence="1 2">TC 32-1</strain>
    </source>
</reference>